<gene>
    <name evidence="6" type="ORF">EVI01_14080</name>
</gene>
<dbReference type="PANTHER" id="PTHR43491:SF2">
    <property type="entry name" value="UDP-N-ACETYL-D-MANNOSAMINE DEHYDROGENASE"/>
    <property type="match status" value="1"/>
</dbReference>
<dbReference type="InterPro" id="IPR017476">
    <property type="entry name" value="UDP-Glc/GDP-Man"/>
</dbReference>
<name>A0A511J245_9ENTE</name>
<comment type="caution">
    <text evidence="6">The sequence shown here is derived from an EMBL/GenBank/DDBJ whole genome shotgun (WGS) entry which is preliminary data.</text>
</comment>
<keyword evidence="3" id="KW-0520">NAD</keyword>
<evidence type="ECO:0000313" key="6">
    <source>
        <dbReference type="EMBL" id="GEL92071.1"/>
    </source>
</evidence>
<dbReference type="InterPro" id="IPR014027">
    <property type="entry name" value="UDP-Glc/GDP-Man_DH_C"/>
</dbReference>
<dbReference type="InterPro" id="IPR008927">
    <property type="entry name" value="6-PGluconate_DH-like_C_sf"/>
</dbReference>
<dbReference type="InterPro" id="IPR028359">
    <property type="entry name" value="UDP_ManNAc/GlcNAc_DH"/>
</dbReference>
<dbReference type="InterPro" id="IPR014026">
    <property type="entry name" value="UDP-Glc/GDP-Man_DH_dimer"/>
</dbReference>
<proteinExistence type="inferred from homology"/>
<reference evidence="6 7" key="1">
    <citation type="submission" date="2019-07" db="EMBL/GenBank/DDBJ databases">
        <title>Whole genome shotgun sequence of Enterococcus villorum NBRC 100699.</title>
        <authorList>
            <person name="Hosoyama A."/>
            <person name="Uohara A."/>
            <person name="Ohji S."/>
            <person name="Ichikawa N."/>
        </authorList>
    </citation>
    <scope>NUCLEOTIDE SEQUENCE [LARGE SCALE GENOMIC DNA]</scope>
    <source>
        <strain evidence="6 7">NBRC 100699</strain>
    </source>
</reference>
<sequence length="428" mass="47822">MKIVVVGLGYIGLPTALMFSKYGQKVVGIDVNQQVIESLNSGKVHIEEPHIQETLNEVVKNGNFQAKLKPEEADVFILSVPTPNLNDEHKSCDLSYVKQAVTSILEHLQPGNTVIVESTIPPRTMIDVVKPMIEAAGFVVGEDIFLVHCPERVLPGKIMHELIHNNRIIGGITEQCTEKGVEAYSTFVKGELIRTNTQNAEMSKLMENTFRDVNIALANELVQISLDLGVDALEVIEMANKHPRVNLHFPGPGVGGHCLAVDPYFVIAANPDKAQLIRSARKINTGMPEYVVQWIDRIMEEMKGQKVTLFGATYKGNTDDMRESPSVEIYEHLQSKKYEVSFYDPYVEAQILEKDIEKAVKNADLIVVLTDHDAFKELSPETLSHMNKQVIFDTKDIVEKYGEAHYLNFGKLEKGYKNIAMSTTEAIC</sequence>
<dbReference type="EMBL" id="BJWF01000014">
    <property type="protein sequence ID" value="GEL92071.1"/>
    <property type="molecule type" value="Genomic_DNA"/>
</dbReference>
<protein>
    <submittedName>
        <fullName evidence="6">UDP-N-acetyl-D-mannosamine dehydrogenase</fullName>
    </submittedName>
</protein>
<dbReference type="GO" id="GO:0051287">
    <property type="term" value="F:NAD binding"/>
    <property type="evidence" value="ECO:0007669"/>
    <property type="project" value="InterPro"/>
</dbReference>
<dbReference type="Gene3D" id="3.40.50.720">
    <property type="entry name" value="NAD(P)-binding Rossmann-like Domain"/>
    <property type="match status" value="2"/>
</dbReference>
<accession>A0A511J245</accession>
<dbReference type="SUPFAM" id="SSF48179">
    <property type="entry name" value="6-phosphogluconate dehydrogenase C-terminal domain-like"/>
    <property type="match status" value="1"/>
</dbReference>
<dbReference type="Pfam" id="PF03721">
    <property type="entry name" value="UDPG_MGDP_dh_N"/>
    <property type="match status" value="1"/>
</dbReference>
<dbReference type="Pfam" id="PF03720">
    <property type="entry name" value="UDPG_MGDP_dh_C"/>
    <property type="match status" value="1"/>
</dbReference>
<dbReference type="GO" id="GO:0000271">
    <property type="term" value="P:polysaccharide biosynthetic process"/>
    <property type="evidence" value="ECO:0007669"/>
    <property type="project" value="InterPro"/>
</dbReference>
<dbReference type="AlphaFoldDB" id="A0A511J245"/>
<dbReference type="Pfam" id="PF00984">
    <property type="entry name" value="UDPG_MGDP_dh"/>
    <property type="match status" value="1"/>
</dbReference>
<evidence type="ECO:0000256" key="4">
    <source>
        <dbReference type="PIRNR" id="PIRNR000124"/>
    </source>
</evidence>
<keyword evidence="2" id="KW-0560">Oxidoreductase</keyword>
<dbReference type="PANTHER" id="PTHR43491">
    <property type="entry name" value="UDP-N-ACETYL-D-MANNOSAMINE DEHYDROGENASE"/>
    <property type="match status" value="1"/>
</dbReference>
<comment type="similarity">
    <text evidence="1 4">Belongs to the UDP-glucose/GDP-mannose dehydrogenase family.</text>
</comment>
<organism evidence="6 7">
    <name type="scientific">Enterococcus villorum</name>
    <dbReference type="NCBI Taxonomy" id="112904"/>
    <lineage>
        <taxon>Bacteria</taxon>
        <taxon>Bacillati</taxon>
        <taxon>Bacillota</taxon>
        <taxon>Bacilli</taxon>
        <taxon>Lactobacillales</taxon>
        <taxon>Enterococcaceae</taxon>
        <taxon>Enterococcus</taxon>
    </lineage>
</organism>
<dbReference type="GO" id="GO:0016616">
    <property type="term" value="F:oxidoreductase activity, acting on the CH-OH group of donors, NAD or NADP as acceptor"/>
    <property type="evidence" value="ECO:0007669"/>
    <property type="project" value="InterPro"/>
</dbReference>
<dbReference type="InterPro" id="IPR036220">
    <property type="entry name" value="UDP-Glc/GDP-Man_DH_C_sf"/>
</dbReference>
<dbReference type="RefSeq" id="WP_010750436.1">
    <property type="nucleotide sequence ID" value="NZ_BJWF01000014.1"/>
</dbReference>
<dbReference type="NCBIfam" id="TIGR03026">
    <property type="entry name" value="NDP-sugDHase"/>
    <property type="match status" value="1"/>
</dbReference>
<evidence type="ECO:0000256" key="3">
    <source>
        <dbReference type="ARBA" id="ARBA00023027"/>
    </source>
</evidence>
<evidence type="ECO:0000313" key="7">
    <source>
        <dbReference type="Proteomes" id="UP000321830"/>
    </source>
</evidence>
<dbReference type="SMART" id="SM00984">
    <property type="entry name" value="UDPG_MGDP_dh_C"/>
    <property type="match status" value="1"/>
</dbReference>
<dbReference type="SUPFAM" id="SSF52413">
    <property type="entry name" value="UDP-glucose/GDP-mannose dehydrogenase C-terminal domain"/>
    <property type="match status" value="1"/>
</dbReference>
<dbReference type="InterPro" id="IPR036291">
    <property type="entry name" value="NAD(P)-bd_dom_sf"/>
</dbReference>
<dbReference type="PIRSF" id="PIRSF500136">
    <property type="entry name" value="UDP_ManNAc_DH"/>
    <property type="match status" value="1"/>
</dbReference>
<dbReference type="PIRSF" id="PIRSF000124">
    <property type="entry name" value="UDPglc_GDPman_dh"/>
    <property type="match status" value="1"/>
</dbReference>
<dbReference type="GO" id="GO:0016628">
    <property type="term" value="F:oxidoreductase activity, acting on the CH-CH group of donors, NAD or NADP as acceptor"/>
    <property type="evidence" value="ECO:0007669"/>
    <property type="project" value="InterPro"/>
</dbReference>
<dbReference type="SUPFAM" id="SSF51735">
    <property type="entry name" value="NAD(P)-binding Rossmann-fold domains"/>
    <property type="match status" value="1"/>
</dbReference>
<evidence type="ECO:0000256" key="2">
    <source>
        <dbReference type="ARBA" id="ARBA00023002"/>
    </source>
</evidence>
<evidence type="ECO:0000259" key="5">
    <source>
        <dbReference type="SMART" id="SM00984"/>
    </source>
</evidence>
<dbReference type="InterPro" id="IPR001732">
    <property type="entry name" value="UDP-Glc/GDP-Man_DH_N"/>
</dbReference>
<feature type="domain" description="UDP-glucose/GDP-mannose dehydrogenase C-terminal" evidence="5">
    <location>
        <begin position="308"/>
        <end position="400"/>
    </location>
</feature>
<evidence type="ECO:0000256" key="1">
    <source>
        <dbReference type="ARBA" id="ARBA00006601"/>
    </source>
</evidence>
<dbReference type="Proteomes" id="UP000321830">
    <property type="component" value="Unassembled WGS sequence"/>
</dbReference>